<dbReference type="NCBIfam" id="TIGR01079">
    <property type="entry name" value="rplX_bact"/>
    <property type="match status" value="1"/>
</dbReference>
<comment type="function">
    <text evidence="5">One of two assembly initiator proteins, it binds directly to the 5'-end of the 23S rRNA, where it nucleates assembly of the 50S subunit.</text>
</comment>
<protein>
    <recommendedName>
        <fullName evidence="4 5">Large ribosomal subunit protein uL24</fullName>
    </recommendedName>
</protein>
<dbReference type="EMBL" id="PFWY01000084">
    <property type="protein sequence ID" value="PJA40625.1"/>
    <property type="molecule type" value="Genomic_DNA"/>
</dbReference>
<evidence type="ECO:0000256" key="1">
    <source>
        <dbReference type="ARBA" id="ARBA00010618"/>
    </source>
</evidence>
<evidence type="ECO:0000256" key="3">
    <source>
        <dbReference type="ARBA" id="ARBA00023274"/>
    </source>
</evidence>
<dbReference type="GO" id="GO:0005840">
    <property type="term" value="C:ribosome"/>
    <property type="evidence" value="ECO:0007669"/>
    <property type="project" value="UniProtKB-KW"/>
</dbReference>
<comment type="similarity">
    <text evidence="1 5">Belongs to the universal ribosomal protein uL24 family.</text>
</comment>
<evidence type="ECO:0000256" key="2">
    <source>
        <dbReference type="ARBA" id="ARBA00022980"/>
    </source>
</evidence>
<dbReference type="SUPFAM" id="SSF50104">
    <property type="entry name" value="Translation proteins SH3-like domain"/>
    <property type="match status" value="1"/>
</dbReference>
<comment type="subunit">
    <text evidence="5">Part of the 50S ribosomal subunit.</text>
</comment>
<dbReference type="Proteomes" id="UP000230683">
    <property type="component" value="Unassembled WGS sequence"/>
</dbReference>
<dbReference type="Gene3D" id="2.30.30.30">
    <property type="match status" value="1"/>
</dbReference>
<dbReference type="GO" id="GO:0006412">
    <property type="term" value="P:translation"/>
    <property type="evidence" value="ECO:0007669"/>
    <property type="project" value="UniProtKB-UniRule"/>
</dbReference>
<dbReference type="GO" id="GO:0003735">
    <property type="term" value="F:structural constituent of ribosome"/>
    <property type="evidence" value="ECO:0007669"/>
    <property type="project" value="InterPro"/>
</dbReference>
<dbReference type="AlphaFoldDB" id="A0A2M7X372"/>
<reference evidence="8" key="1">
    <citation type="submission" date="2017-09" db="EMBL/GenBank/DDBJ databases">
        <title>Depth-based differentiation of microbial function through sediment-hosted aquifers and enrichment of novel symbionts in the deep terrestrial subsurface.</title>
        <authorList>
            <person name="Probst A.J."/>
            <person name="Ladd B."/>
            <person name="Jarett J.K."/>
            <person name="Geller-Mcgrath D.E."/>
            <person name="Sieber C.M.K."/>
            <person name="Emerson J.B."/>
            <person name="Anantharaman K."/>
            <person name="Thomas B.C."/>
            <person name="Malmstrom R."/>
            <person name="Stieglmeier M."/>
            <person name="Klingl A."/>
            <person name="Woyke T."/>
            <person name="Ryan C.M."/>
            <person name="Banfield J.F."/>
        </authorList>
    </citation>
    <scope>NUCLEOTIDE SEQUENCE [LARGE SCALE GENOMIC DNA]</scope>
</reference>
<dbReference type="InterPro" id="IPR041988">
    <property type="entry name" value="Ribosomal_uL24_KOW"/>
</dbReference>
<sequence>MKIKKGDKIKLLSGKQKGFESTVEKVYKLKNKVLAEGVNIVTRHVKPSGKDAGGIIKSAKPIDVSEVIFICPKCSKPSRLGYQIIDGKKIRICRKCKENVS</sequence>
<feature type="domain" description="Large ribosomal subunit protein uL24 C-terminal" evidence="6">
    <location>
        <begin position="38"/>
        <end position="99"/>
    </location>
</feature>
<name>A0A2M7X372_UNCKA</name>
<keyword evidence="5" id="KW-0694">RNA-binding</keyword>
<evidence type="ECO:0000256" key="5">
    <source>
        <dbReference type="HAMAP-Rule" id="MF_01326"/>
    </source>
</evidence>
<comment type="caution">
    <text evidence="7">The sequence shown here is derived from an EMBL/GenBank/DDBJ whole genome shotgun (WGS) entry which is preliminary data.</text>
</comment>
<dbReference type="InterPro" id="IPR008991">
    <property type="entry name" value="Translation_prot_SH3-like_sf"/>
</dbReference>
<dbReference type="GO" id="GO:0019843">
    <property type="term" value="F:rRNA binding"/>
    <property type="evidence" value="ECO:0007669"/>
    <property type="project" value="UniProtKB-UniRule"/>
</dbReference>
<comment type="function">
    <text evidence="5">One of the proteins that surrounds the polypeptide exit tunnel on the outside of the subunit.</text>
</comment>
<evidence type="ECO:0000313" key="8">
    <source>
        <dbReference type="Proteomes" id="UP000230683"/>
    </source>
</evidence>
<dbReference type="InterPro" id="IPR003256">
    <property type="entry name" value="Ribosomal_uL24"/>
</dbReference>
<evidence type="ECO:0000256" key="4">
    <source>
        <dbReference type="ARBA" id="ARBA00035206"/>
    </source>
</evidence>
<evidence type="ECO:0000313" key="7">
    <source>
        <dbReference type="EMBL" id="PJA40625.1"/>
    </source>
</evidence>
<keyword evidence="3 5" id="KW-0687">Ribonucleoprotein</keyword>
<organism evidence="7 8">
    <name type="scientific">candidate division WWE3 bacterium CG_4_9_14_3_um_filter_34_6</name>
    <dbReference type="NCBI Taxonomy" id="1975079"/>
    <lineage>
        <taxon>Bacteria</taxon>
        <taxon>Katanobacteria</taxon>
    </lineage>
</organism>
<dbReference type="GO" id="GO:1990904">
    <property type="term" value="C:ribonucleoprotein complex"/>
    <property type="evidence" value="ECO:0007669"/>
    <property type="project" value="UniProtKB-KW"/>
</dbReference>
<proteinExistence type="inferred from homology"/>
<evidence type="ECO:0000259" key="6">
    <source>
        <dbReference type="Pfam" id="PF17136"/>
    </source>
</evidence>
<dbReference type="Pfam" id="PF17136">
    <property type="entry name" value="ribosomal_L24"/>
    <property type="match status" value="1"/>
</dbReference>
<accession>A0A2M7X372</accession>
<dbReference type="PANTHER" id="PTHR12903">
    <property type="entry name" value="MITOCHONDRIAL RIBOSOMAL PROTEIN L24"/>
    <property type="match status" value="1"/>
</dbReference>
<dbReference type="InterPro" id="IPR014722">
    <property type="entry name" value="Rib_uL2_dom2"/>
</dbReference>
<gene>
    <name evidence="5" type="primary">rplX</name>
    <name evidence="7" type="ORF">CO178_01860</name>
</gene>
<keyword evidence="2 5" id="KW-0689">Ribosomal protein</keyword>
<keyword evidence="5" id="KW-0699">rRNA-binding</keyword>
<dbReference type="HAMAP" id="MF_01326_B">
    <property type="entry name" value="Ribosomal_uL24_B"/>
    <property type="match status" value="1"/>
</dbReference>
<dbReference type="CDD" id="cd06089">
    <property type="entry name" value="KOW_RPL26"/>
    <property type="match status" value="1"/>
</dbReference>
<dbReference type="InterPro" id="IPR057264">
    <property type="entry name" value="Ribosomal_uL24_C"/>
</dbReference>